<keyword evidence="8" id="KW-1185">Reference proteome</keyword>
<dbReference type="InterPro" id="IPR043130">
    <property type="entry name" value="CDP-OH_PTrfase_TM_dom"/>
</dbReference>
<keyword evidence="4 6" id="KW-0472">Membrane</keyword>
<dbReference type="InterPro" id="IPR000462">
    <property type="entry name" value="CDP-OH_P_trans"/>
</dbReference>
<evidence type="ECO:0000256" key="6">
    <source>
        <dbReference type="SAM" id="Phobius"/>
    </source>
</evidence>
<dbReference type="GO" id="GO:0008654">
    <property type="term" value="P:phospholipid biosynthetic process"/>
    <property type="evidence" value="ECO:0007669"/>
    <property type="project" value="InterPro"/>
</dbReference>
<protein>
    <submittedName>
        <fullName evidence="7">Uncharacterized protein</fullName>
    </submittedName>
</protein>
<comment type="caution">
    <text evidence="7">The sequence shown here is derived from an EMBL/GenBank/DDBJ whole genome shotgun (WGS) entry which is preliminary data.</text>
</comment>
<evidence type="ECO:0000256" key="3">
    <source>
        <dbReference type="ARBA" id="ARBA00022679"/>
    </source>
</evidence>
<gene>
    <name evidence="7" type="ORF">HK099_004113</name>
</gene>
<evidence type="ECO:0000313" key="8">
    <source>
        <dbReference type="Proteomes" id="UP001211065"/>
    </source>
</evidence>
<feature type="transmembrane region" description="Helical" evidence="6">
    <location>
        <begin position="206"/>
        <end position="225"/>
    </location>
</feature>
<evidence type="ECO:0000256" key="2">
    <source>
        <dbReference type="ARBA" id="ARBA00010441"/>
    </source>
</evidence>
<feature type="transmembrane region" description="Helical" evidence="6">
    <location>
        <begin position="169"/>
        <end position="194"/>
    </location>
</feature>
<feature type="transmembrane region" description="Helical" evidence="6">
    <location>
        <begin position="127"/>
        <end position="149"/>
    </location>
</feature>
<feature type="transmembrane region" description="Helical" evidence="6">
    <location>
        <begin position="303"/>
        <end position="324"/>
    </location>
</feature>
<dbReference type="InterPro" id="IPR014472">
    <property type="entry name" value="CHOPT"/>
</dbReference>
<dbReference type="GO" id="GO:0016020">
    <property type="term" value="C:membrane"/>
    <property type="evidence" value="ECO:0007669"/>
    <property type="project" value="UniProtKB-SubCell"/>
</dbReference>
<feature type="transmembrane region" description="Helical" evidence="6">
    <location>
        <begin position="38"/>
        <end position="60"/>
    </location>
</feature>
<comment type="subcellular location">
    <subcellularLocation>
        <location evidence="1">Membrane</location>
    </subcellularLocation>
</comment>
<feature type="transmembrane region" description="Helical" evidence="6">
    <location>
        <begin position="277"/>
        <end position="297"/>
    </location>
</feature>
<accession>A0AAD5Y0G5</accession>
<keyword evidence="3 5" id="KW-0808">Transferase</keyword>
<dbReference type="PROSITE" id="PS00379">
    <property type="entry name" value="CDP_ALCOHOL_P_TRANSF"/>
    <property type="match status" value="1"/>
</dbReference>
<reference evidence="7" key="1">
    <citation type="submission" date="2020-05" db="EMBL/GenBank/DDBJ databases">
        <title>Phylogenomic resolution of chytrid fungi.</title>
        <authorList>
            <person name="Stajich J.E."/>
            <person name="Amses K."/>
            <person name="Simmons R."/>
            <person name="Seto K."/>
            <person name="Myers J."/>
            <person name="Bonds A."/>
            <person name="Quandt C.A."/>
            <person name="Barry K."/>
            <person name="Liu P."/>
            <person name="Grigoriev I."/>
            <person name="Longcore J.E."/>
            <person name="James T.Y."/>
        </authorList>
    </citation>
    <scope>NUCLEOTIDE SEQUENCE</scope>
    <source>
        <strain evidence="7">JEL0476</strain>
    </source>
</reference>
<dbReference type="PANTHER" id="PTHR10414:SF37">
    <property type="entry name" value="BB IN A BOXCAR, ISOFORM C"/>
    <property type="match status" value="1"/>
</dbReference>
<evidence type="ECO:0000256" key="5">
    <source>
        <dbReference type="RuleBase" id="RU003750"/>
    </source>
</evidence>
<dbReference type="Gene3D" id="1.20.120.1760">
    <property type="match status" value="1"/>
</dbReference>
<evidence type="ECO:0000313" key="7">
    <source>
        <dbReference type="EMBL" id="KAJ3220664.1"/>
    </source>
</evidence>
<proteinExistence type="inferred from homology"/>
<sequence length="369" mass="42127">MTYFSHDDIAGLKKYKYSGVDKSILSNKLLNPYWWTNLVKIFPLWFAPNLVTLTGFFFVLTNLSTLLYLQPHLNQPLDNFYYYTFAFGLFAYQSLDAIDGKQARRTGTSGPLGELFDHGCDALNTGILVFLVCSAIDLGQGWEMVVMFISGLANFYLTTWEEYHTGTLFLSFISGPVEGILLICVVFIVSGMYSPSFWSVNKIYDFPLNQFLMLCGIFVVGFNIFTSVGNVKQSKLAKKEYNLKFLLGLVPFIIFSLTILIWLNLSPTLLKVHLVKFLAGMTLLFGYQVGLIILSHICKRKHFPYISVPFMVASVIGLSFTAYLKFLRMENRNIHPALMLKDNVEENFLYLEDWLLTDYVKFLILIALP</sequence>
<name>A0AAD5Y0G5_9FUNG</name>
<feature type="transmembrane region" description="Helical" evidence="6">
    <location>
        <begin position="80"/>
        <end position="98"/>
    </location>
</feature>
<dbReference type="Proteomes" id="UP001211065">
    <property type="component" value="Unassembled WGS sequence"/>
</dbReference>
<dbReference type="EMBL" id="JADGJW010000282">
    <property type="protein sequence ID" value="KAJ3220664.1"/>
    <property type="molecule type" value="Genomic_DNA"/>
</dbReference>
<evidence type="ECO:0000256" key="4">
    <source>
        <dbReference type="ARBA" id="ARBA00023136"/>
    </source>
</evidence>
<keyword evidence="6" id="KW-1133">Transmembrane helix</keyword>
<evidence type="ECO:0000256" key="1">
    <source>
        <dbReference type="ARBA" id="ARBA00004370"/>
    </source>
</evidence>
<dbReference type="GO" id="GO:0016780">
    <property type="term" value="F:phosphotransferase activity, for other substituted phosphate groups"/>
    <property type="evidence" value="ECO:0007669"/>
    <property type="project" value="InterPro"/>
</dbReference>
<dbReference type="AlphaFoldDB" id="A0AAD5Y0G5"/>
<dbReference type="InterPro" id="IPR048254">
    <property type="entry name" value="CDP_ALCOHOL_P_TRANSF_CS"/>
</dbReference>
<dbReference type="PANTHER" id="PTHR10414">
    <property type="entry name" value="ETHANOLAMINEPHOSPHOTRANSFERASE"/>
    <property type="match status" value="1"/>
</dbReference>
<comment type="similarity">
    <text evidence="2 5">Belongs to the CDP-alcohol phosphatidyltransferase class-I family.</text>
</comment>
<organism evidence="7 8">
    <name type="scientific">Clydaea vesicula</name>
    <dbReference type="NCBI Taxonomy" id="447962"/>
    <lineage>
        <taxon>Eukaryota</taxon>
        <taxon>Fungi</taxon>
        <taxon>Fungi incertae sedis</taxon>
        <taxon>Chytridiomycota</taxon>
        <taxon>Chytridiomycota incertae sedis</taxon>
        <taxon>Chytridiomycetes</taxon>
        <taxon>Lobulomycetales</taxon>
        <taxon>Lobulomycetaceae</taxon>
        <taxon>Clydaea</taxon>
    </lineage>
</organism>
<keyword evidence="6" id="KW-0812">Transmembrane</keyword>
<dbReference type="Pfam" id="PF01066">
    <property type="entry name" value="CDP-OH_P_transf"/>
    <property type="match status" value="1"/>
</dbReference>
<dbReference type="PIRSF" id="PIRSF015665">
    <property type="entry name" value="CHOPT"/>
    <property type="match status" value="1"/>
</dbReference>
<feature type="transmembrane region" description="Helical" evidence="6">
    <location>
        <begin position="245"/>
        <end position="265"/>
    </location>
</feature>